<evidence type="ECO:0000313" key="6">
    <source>
        <dbReference type="EMBL" id="SMD37945.1"/>
    </source>
</evidence>
<sequence>MRRLSIVLIFFQFYLPLLGQTISSTILKKADQEFEEFSFANSVTYYKLALKKGENEKYVTDQIALAYRNLNMPDSAEVWFKKAITHEKVLPDFYFYLAESLLSNEKYSEAKYWYAEYSALVGSSTRSMEQLSALENMDQFFSNTDQIKLDRISQCSPGLDFSPTYYKDGLMFVSSRPRSVWVNLEFNWDASNFLDYYLISNPHQPAQFYEGGLNSKFHEGPLVFYDDYRSVVFTRNNLDRSKLKKDEKGVTNLKLYFAEWDEQSEQWVNEKPFVHNDDSYSTSSPAISPDGTVLIFSSDKPDGYGASDLYISFKEPQGWSAPENLGQEVNSEGREGFPYIYKDQLYFSSDGRGGLGGLDLYRISLKEKRLGKKSINLGVPFNSSRDDFGFIRKEEGGYFSSNRVKGKKDDIYKFDYQKLSYAMVIGEVYDKQSNTPIHASDIFFKDDEGKYLYTRSNVDGKFAIPVPKHSSWVVTAEKYEYDLVEASDVQVREGDTLQLSRLYLKRKVEPIYPNDSIAFPATTPIVDNRIKPYDETSHFVDGIPKGDTLKFQNVYFDLNSYEIRSAAQPELNRLVNFMIEHVDVEVILSSHTDSRSSVEYNKKLSEKRSVAVSSYLVKMGVDAQRISYSSHGESYLTNNCGNDIPCSEEQHELNRRTSIHVIKKSTGDPL</sequence>
<gene>
    <name evidence="6" type="ORF">SAMN04488029_3552</name>
</gene>
<dbReference type="SUPFAM" id="SSF82171">
    <property type="entry name" value="DPP6 N-terminal domain-like"/>
    <property type="match status" value="1"/>
</dbReference>
<dbReference type="Pfam" id="PF00691">
    <property type="entry name" value="OmpA"/>
    <property type="match status" value="1"/>
</dbReference>
<dbReference type="InterPro" id="IPR011990">
    <property type="entry name" value="TPR-like_helical_dom_sf"/>
</dbReference>
<keyword evidence="3" id="KW-0998">Cell outer membrane</keyword>
<dbReference type="OrthoDB" id="1488841at2"/>
<dbReference type="CDD" id="cd07185">
    <property type="entry name" value="OmpA_C-like"/>
    <property type="match status" value="1"/>
</dbReference>
<dbReference type="InterPro" id="IPR006665">
    <property type="entry name" value="OmpA-like"/>
</dbReference>
<dbReference type="Gene3D" id="3.30.1330.60">
    <property type="entry name" value="OmpA-like domain"/>
    <property type="match status" value="1"/>
</dbReference>
<dbReference type="InterPro" id="IPR050330">
    <property type="entry name" value="Bact_OuterMem_StrucFunc"/>
</dbReference>
<dbReference type="PANTHER" id="PTHR30329:SF21">
    <property type="entry name" value="LIPOPROTEIN YIAD-RELATED"/>
    <property type="match status" value="1"/>
</dbReference>
<dbReference type="GO" id="GO:0009279">
    <property type="term" value="C:cell outer membrane"/>
    <property type="evidence" value="ECO:0007669"/>
    <property type="project" value="UniProtKB-SubCell"/>
</dbReference>
<dbReference type="RefSeq" id="WP_084374183.1">
    <property type="nucleotide sequence ID" value="NZ_FWYF01000004.1"/>
</dbReference>
<evidence type="ECO:0000256" key="3">
    <source>
        <dbReference type="ARBA" id="ARBA00023237"/>
    </source>
</evidence>
<dbReference type="STRING" id="692418.SAMN04488029_3552"/>
<comment type="subcellular location">
    <subcellularLocation>
        <location evidence="1">Cell outer membrane</location>
    </subcellularLocation>
</comment>
<dbReference type="InterPro" id="IPR011659">
    <property type="entry name" value="WD40"/>
</dbReference>
<dbReference type="AlphaFoldDB" id="A0A1W2GMP7"/>
<dbReference type="Proteomes" id="UP000192472">
    <property type="component" value="Unassembled WGS sequence"/>
</dbReference>
<dbReference type="SUPFAM" id="SSF103088">
    <property type="entry name" value="OmpA-like"/>
    <property type="match status" value="1"/>
</dbReference>
<keyword evidence="7" id="KW-1185">Reference proteome</keyword>
<dbReference type="Pfam" id="PF07676">
    <property type="entry name" value="PD40"/>
    <property type="match status" value="2"/>
</dbReference>
<evidence type="ECO:0000256" key="4">
    <source>
        <dbReference type="PROSITE-ProRule" id="PRU00473"/>
    </source>
</evidence>
<dbReference type="InterPro" id="IPR006664">
    <property type="entry name" value="OMP_bac"/>
</dbReference>
<dbReference type="PRINTS" id="PR01021">
    <property type="entry name" value="OMPADOMAIN"/>
</dbReference>
<evidence type="ECO:0000313" key="7">
    <source>
        <dbReference type="Proteomes" id="UP000192472"/>
    </source>
</evidence>
<organism evidence="6 7">
    <name type="scientific">Reichenbachiella faecimaris</name>
    <dbReference type="NCBI Taxonomy" id="692418"/>
    <lineage>
        <taxon>Bacteria</taxon>
        <taxon>Pseudomonadati</taxon>
        <taxon>Bacteroidota</taxon>
        <taxon>Cytophagia</taxon>
        <taxon>Cytophagales</taxon>
        <taxon>Reichenbachiellaceae</taxon>
        <taxon>Reichenbachiella</taxon>
    </lineage>
</organism>
<evidence type="ECO:0000256" key="2">
    <source>
        <dbReference type="ARBA" id="ARBA00023136"/>
    </source>
</evidence>
<reference evidence="6 7" key="1">
    <citation type="submission" date="2017-04" db="EMBL/GenBank/DDBJ databases">
        <authorList>
            <person name="Afonso C.L."/>
            <person name="Miller P.J."/>
            <person name="Scott M.A."/>
            <person name="Spackman E."/>
            <person name="Goraichik I."/>
            <person name="Dimitrov K.M."/>
            <person name="Suarez D.L."/>
            <person name="Swayne D.E."/>
        </authorList>
    </citation>
    <scope>NUCLEOTIDE SEQUENCE [LARGE SCALE GENOMIC DNA]</scope>
    <source>
        <strain evidence="6 7">DSM 26133</strain>
    </source>
</reference>
<evidence type="ECO:0000256" key="1">
    <source>
        <dbReference type="ARBA" id="ARBA00004442"/>
    </source>
</evidence>
<dbReference type="InterPro" id="IPR036737">
    <property type="entry name" value="OmpA-like_sf"/>
</dbReference>
<dbReference type="EMBL" id="FWYF01000004">
    <property type="protein sequence ID" value="SMD37945.1"/>
    <property type="molecule type" value="Genomic_DNA"/>
</dbReference>
<feature type="domain" description="OmpA-like" evidence="5">
    <location>
        <begin position="543"/>
        <end position="665"/>
    </location>
</feature>
<dbReference type="Gene3D" id="1.25.40.10">
    <property type="entry name" value="Tetratricopeptide repeat domain"/>
    <property type="match status" value="1"/>
</dbReference>
<evidence type="ECO:0000259" key="5">
    <source>
        <dbReference type="PROSITE" id="PS51123"/>
    </source>
</evidence>
<protein>
    <submittedName>
        <fullName evidence="6">WD40-like Beta Propeller Repeat</fullName>
    </submittedName>
</protein>
<name>A0A1W2GMP7_REIFA</name>
<accession>A0A1W2GMP7</accession>
<dbReference type="PANTHER" id="PTHR30329">
    <property type="entry name" value="STATOR ELEMENT OF FLAGELLAR MOTOR COMPLEX"/>
    <property type="match status" value="1"/>
</dbReference>
<dbReference type="PROSITE" id="PS51123">
    <property type="entry name" value="OMPA_2"/>
    <property type="match status" value="1"/>
</dbReference>
<keyword evidence="2 4" id="KW-0472">Membrane</keyword>
<dbReference type="SUPFAM" id="SSF48452">
    <property type="entry name" value="TPR-like"/>
    <property type="match status" value="1"/>
</dbReference>
<proteinExistence type="predicted"/>